<name>A0A6S6R317_9FIRM</name>
<keyword evidence="5" id="KW-0813">Transport</keyword>
<dbReference type="EMBL" id="AP023367">
    <property type="protein sequence ID" value="BCJ93720.1"/>
    <property type="molecule type" value="Genomic_DNA"/>
</dbReference>
<dbReference type="GO" id="GO:0015297">
    <property type="term" value="F:antiporter activity"/>
    <property type="evidence" value="ECO:0007669"/>
    <property type="project" value="UniProtKB-KW"/>
</dbReference>
<proteinExistence type="inferred from homology"/>
<organism evidence="13 14">
    <name type="scientific">Anaerocolumna cellulosilytica</name>
    <dbReference type="NCBI Taxonomy" id="433286"/>
    <lineage>
        <taxon>Bacteria</taxon>
        <taxon>Bacillati</taxon>
        <taxon>Bacillota</taxon>
        <taxon>Clostridia</taxon>
        <taxon>Lachnospirales</taxon>
        <taxon>Lachnospiraceae</taxon>
        <taxon>Anaerocolumna</taxon>
    </lineage>
</organism>
<dbReference type="InterPro" id="IPR048279">
    <property type="entry name" value="MdtK-like"/>
</dbReference>
<evidence type="ECO:0000256" key="5">
    <source>
        <dbReference type="ARBA" id="ARBA00022448"/>
    </source>
</evidence>
<evidence type="ECO:0000256" key="8">
    <source>
        <dbReference type="ARBA" id="ARBA00022692"/>
    </source>
</evidence>
<dbReference type="CDD" id="cd13137">
    <property type="entry name" value="MATE_NorM_like"/>
    <property type="match status" value="1"/>
</dbReference>
<reference evidence="13 14" key="1">
    <citation type="journal article" date="2016" name="Int. J. Syst. Evol. Microbiol.">
        <title>Descriptions of Anaerotaenia torta gen. nov., sp. nov. and Anaerocolumna cellulosilytica gen. nov., sp. nov. isolated from a methanogenic reactor of cattle waste.</title>
        <authorList>
            <person name="Uek A."/>
            <person name="Ohtaki Y."/>
            <person name="Kaku N."/>
            <person name="Ueki K."/>
        </authorList>
    </citation>
    <scope>NUCLEOTIDE SEQUENCE [LARGE SCALE GENOMIC DNA]</scope>
    <source>
        <strain evidence="13 14">SN021</strain>
    </source>
</reference>
<evidence type="ECO:0000256" key="10">
    <source>
        <dbReference type="ARBA" id="ARBA00023065"/>
    </source>
</evidence>
<evidence type="ECO:0000256" key="12">
    <source>
        <dbReference type="ARBA" id="ARBA00031636"/>
    </source>
</evidence>
<dbReference type="NCBIfam" id="TIGR00797">
    <property type="entry name" value="matE"/>
    <property type="match status" value="1"/>
</dbReference>
<dbReference type="PANTHER" id="PTHR43298:SF2">
    <property type="entry name" value="FMN_FAD EXPORTER YEEO-RELATED"/>
    <property type="match status" value="1"/>
</dbReference>
<dbReference type="PANTHER" id="PTHR43298">
    <property type="entry name" value="MULTIDRUG RESISTANCE PROTEIN NORM-RELATED"/>
    <property type="match status" value="1"/>
</dbReference>
<dbReference type="PIRSF" id="PIRSF006603">
    <property type="entry name" value="DinF"/>
    <property type="match status" value="1"/>
</dbReference>
<keyword evidence="11" id="KW-0472">Membrane</keyword>
<comment type="subcellular location">
    <subcellularLocation>
        <location evidence="2">Cell membrane</location>
        <topology evidence="2">Multi-pass membrane protein</topology>
    </subcellularLocation>
</comment>
<keyword evidence="6" id="KW-0050">Antiport</keyword>
<dbReference type="GO" id="GO:0006811">
    <property type="term" value="P:monoatomic ion transport"/>
    <property type="evidence" value="ECO:0007669"/>
    <property type="project" value="UniProtKB-KW"/>
</dbReference>
<evidence type="ECO:0000256" key="3">
    <source>
        <dbReference type="ARBA" id="ARBA00010199"/>
    </source>
</evidence>
<evidence type="ECO:0000256" key="1">
    <source>
        <dbReference type="ARBA" id="ARBA00003408"/>
    </source>
</evidence>
<evidence type="ECO:0000256" key="4">
    <source>
        <dbReference type="ARBA" id="ARBA00020268"/>
    </source>
</evidence>
<keyword evidence="10" id="KW-0406">Ion transport</keyword>
<comment type="function">
    <text evidence="1">Multidrug efflux pump.</text>
</comment>
<keyword evidence="9" id="KW-1133">Transmembrane helix</keyword>
<comment type="similarity">
    <text evidence="3">Belongs to the multi antimicrobial extrusion (MATE) (TC 2.A.66.1) family.</text>
</comment>
<sequence length="443" mass="48077">MFNNKQLKKLIIPLIIEQLLAVTVGMADIMMVARAGETAVSGVSLVDTLNVLLITLFSSLATGGAVVAAQYLGHKETKEACKAANQLLLAVGCISLLIMGISLIGNQAILRTIYGSKVEKAVMDNAVTYFYITALSFPFLAIYNSCAALFRTMGNSKVSMMVSIIMNIINVGGNAILILGFRMGVAGVAYPTLVSRAVAAVIMLGLIHNAKNPIHISNIFHQRFDWKMIRRILNIGVPNGLENSVFQIGKVLVQGITASFGTVAITANAVGNTIAGLEVIPGSAIGLAMITVVGQCVGAGDLEQAKKYVIKLMKITYIIIIILNMGVLLLREPIIGLYNLSSETEALAMQLVIYHSICCCIIWPISFCLPNALRAANDVKNTMLISIISMWVWRIGFSFILAYSFKLGLMGVWIAMTIDWLFRGICFVTRFLSGKWKRHAYIS</sequence>
<protein>
    <recommendedName>
        <fullName evidence="4">Probable multidrug resistance protein NorM</fullName>
    </recommendedName>
    <alternativeName>
        <fullName evidence="12">Multidrug-efflux transporter</fullName>
    </alternativeName>
</protein>
<evidence type="ECO:0000256" key="2">
    <source>
        <dbReference type="ARBA" id="ARBA00004651"/>
    </source>
</evidence>
<dbReference type="RefSeq" id="WP_184092889.1">
    <property type="nucleotide sequence ID" value="NZ_AP023367.1"/>
</dbReference>
<keyword evidence="14" id="KW-1185">Reference proteome</keyword>
<dbReference type="GO" id="GO:0042910">
    <property type="term" value="F:xenobiotic transmembrane transporter activity"/>
    <property type="evidence" value="ECO:0007669"/>
    <property type="project" value="InterPro"/>
</dbReference>
<evidence type="ECO:0000256" key="9">
    <source>
        <dbReference type="ARBA" id="ARBA00022989"/>
    </source>
</evidence>
<dbReference type="KEGG" id="acel:acsn021_12890"/>
<dbReference type="Pfam" id="PF01554">
    <property type="entry name" value="MatE"/>
    <property type="match status" value="2"/>
</dbReference>
<evidence type="ECO:0000256" key="11">
    <source>
        <dbReference type="ARBA" id="ARBA00023136"/>
    </source>
</evidence>
<evidence type="ECO:0000313" key="14">
    <source>
        <dbReference type="Proteomes" id="UP000515561"/>
    </source>
</evidence>
<keyword evidence="7" id="KW-1003">Cell membrane</keyword>
<evidence type="ECO:0000256" key="7">
    <source>
        <dbReference type="ARBA" id="ARBA00022475"/>
    </source>
</evidence>
<keyword evidence="8" id="KW-0812">Transmembrane</keyword>
<dbReference type="Proteomes" id="UP000515561">
    <property type="component" value="Chromosome"/>
</dbReference>
<dbReference type="InterPro" id="IPR050222">
    <property type="entry name" value="MATE_MdtK"/>
</dbReference>
<accession>A0A6S6R317</accession>
<evidence type="ECO:0000313" key="13">
    <source>
        <dbReference type="EMBL" id="BCJ93720.1"/>
    </source>
</evidence>
<dbReference type="AlphaFoldDB" id="A0A6S6R317"/>
<evidence type="ECO:0000256" key="6">
    <source>
        <dbReference type="ARBA" id="ARBA00022449"/>
    </source>
</evidence>
<dbReference type="GO" id="GO:0005886">
    <property type="term" value="C:plasma membrane"/>
    <property type="evidence" value="ECO:0007669"/>
    <property type="project" value="UniProtKB-SubCell"/>
</dbReference>
<dbReference type="InterPro" id="IPR002528">
    <property type="entry name" value="MATE_fam"/>
</dbReference>
<gene>
    <name evidence="13" type="primary">norM</name>
    <name evidence="13" type="ORF">acsn021_12890</name>
</gene>